<dbReference type="EMBL" id="MGFR01000003">
    <property type="protein sequence ID" value="OGM09656.1"/>
    <property type="molecule type" value="Genomic_DNA"/>
</dbReference>
<evidence type="ECO:0000313" key="2">
    <source>
        <dbReference type="EMBL" id="OGM09656.1"/>
    </source>
</evidence>
<dbReference type="Gene3D" id="3.30.700.10">
    <property type="entry name" value="Glycoprotein, Type 4 Pilin"/>
    <property type="match status" value="1"/>
</dbReference>
<dbReference type="Proteomes" id="UP000176778">
    <property type="component" value="Unassembled WGS sequence"/>
</dbReference>
<dbReference type="InterPro" id="IPR045584">
    <property type="entry name" value="Pilin-like"/>
</dbReference>
<organism evidence="2 3">
    <name type="scientific">Candidatus Woesebacteria bacterium RBG_13_46_13</name>
    <dbReference type="NCBI Taxonomy" id="1802479"/>
    <lineage>
        <taxon>Bacteria</taxon>
        <taxon>Candidatus Woeseibacteriota</taxon>
    </lineage>
</organism>
<sequence length="146" mass="15551">MLKNSYPENGVTFIELLMVVALISILAATTSPFLARFFIQTNLDATVDKVVSTLKKAQSYSMDGKNNVAWGACLDGTNIRLFRGTCGSPSFSEDFSYPSSVGISGFSNVTFSTDRGEPSSTLTITISASTGTKNLILNSAGELDIN</sequence>
<evidence type="ECO:0008006" key="4">
    <source>
        <dbReference type="Google" id="ProtNLM"/>
    </source>
</evidence>
<name>A0A1F7X3L0_9BACT</name>
<gene>
    <name evidence="2" type="ORF">A2Y68_03460</name>
</gene>
<dbReference type="NCBIfam" id="TIGR02532">
    <property type="entry name" value="IV_pilin_GFxxxE"/>
    <property type="match status" value="1"/>
</dbReference>
<evidence type="ECO:0000313" key="3">
    <source>
        <dbReference type="Proteomes" id="UP000176778"/>
    </source>
</evidence>
<protein>
    <recommendedName>
        <fullName evidence="4">General secretion pathway GspH domain-containing protein</fullName>
    </recommendedName>
</protein>
<reference evidence="2 3" key="1">
    <citation type="journal article" date="2016" name="Nat. Commun.">
        <title>Thousands of microbial genomes shed light on interconnected biogeochemical processes in an aquifer system.</title>
        <authorList>
            <person name="Anantharaman K."/>
            <person name="Brown C.T."/>
            <person name="Hug L.A."/>
            <person name="Sharon I."/>
            <person name="Castelle C.J."/>
            <person name="Probst A.J."/>
            <person name="Thomas B.C."/>
            <person name="Singh A."/>
            <person name="Wilkins M.J."/>
            <person name="Karaoz U."/>
            <person name="Brodie E.L."/>
            <person name="Williams K.H."/>
            <person name="Hubbard S.S."/>
            <person name="Banfield J.F."/>
        </authorList>
    </citation>
    <scope>NUCLEOTIDE SEQUENCE [LARGE SCALE GENOMIC DNA]</scope>
</reference>
<keyword evidence="1" id="KW-0812">Transmembrane</keyword>
<dbReference type="AlphaFoldDB" id="A0A1F7X3L0"/>
<proteinExistence type="predicted"/>
<evidence type="ECO:0000256" key="1">
    <source>
        <dbReference type="SAM" id="Phobius"/>
    </source>
</evidence>
<dbReference type="InterPro" id="IPR012902">
    <property type="entry name" value="N_methyl_site"/>
</dbReference>
<feature type="transmembrane region" description="Helical" evidence="1">
    <location>
        <begin position="12"/>
        <end position="35"/>
    </location>
</feature>
<keyword evidence="1" id="KW-0472">Membrane</keyword>
<dbReference type="Pfam" id="PF07963">
    <property type="entry name" value="N_methyl"/>
    <property type="match status" value="1"/>
</dbReference>
<keyword evidence="1" id="KW-1133">Transmembrane helix</keyword>
<dbReference type="STRING" id="1802479.A2Y68_03460"/>
<comment type="caution">
    <text evidence="2">The sequence shown here is derived from an EMBL/GenBank/DDBJ whole genome shotgun (WGS) entry which is preliminary data.</text>
</comment>
<dbReference type="SUPFAM" id="SSF54523">
    <property type="entry name" value="Pili subunits"/>
    <property type="match status" value="1"/>
</dbReference>
<accession>A0A1F7X3L0</accession>